<dbReference type="PANTHER" id="PTHR33223:SF10">
    <property type="entry name" value="AMINOTRANSFERASE-LIKE PLANT MOBILE DOMAIN-CONTAINING PROTEIN"/>
    <property type="match status" value="1"/>
</dbReference>
<evidence type="ECO:0000259" key="3">
    <source>
        <dbReference type="Pfam" id="PF03732"/>
    </source>
</evidence>
<dbReference type="EMBL" id="BJWL01000270">
    <property type="protein sequence ID" value="GFS37019.1"/>
    <property type="molecule type" value="Genomic_DNA"/>
</dbReference>
<evidence type="ECO:0000256" key="1">
    <source>
        <dbReference type="SAM" id="MobiDB-lite"/>
    </source>
</evidence>
<evidence type="ECO:0000256" key="2">
    <source>
        <dbReference type="SAM" id="SignalP"/>
    </source>
</evidence>
<proteinExistence type="predicted"/>
<protein>
    <recommendedName>
        <fullName evidence="3">Retrotransposon gag domain-containing protein</fullName>
    </recommendedName>
</protein>
<evidence type="ECO:0000313" key="5">
    <source>
        <dbReference type="Proteomes" id="UP000585474"/>
    </source>
</evidence>
<dbReference type="OrthoDB" id="1752139at2759"/>
<keyword evidence="5" id="KW-1185">Reference proteome</keyword>
<feature type="chain" id="PRO_5029811270" description="Retrotransposon gag domain-containing protein" evidence="2">
    <location>
        <begin position="23"/>
        <end position="215"/>
    </location>
</feature>
<dbReference type="Proteomes" id="UP000585474">
    <property type="component" value="Unassembled WGS sequence"/>
</dbReference>
<reference evidence="5" key="1">
    <citation type="submission" date="2019-07" db="EMBL/GenBank/DDBJ databases">
        <title>De Novo Assembly of kiwifruit Actinidia rufa.</title>
        <authorList>
            <person name="Sugita-Konishi S."/>
            <person name="Sato K."/>
            <person name="Mori E."/>
            <person name="Abe Y."/>
            <person name="Kisaki G."/>
            <person name="Hamano K."/>
            <person name="Suezawa K."/>
            <person name="Otani M."/>
            <person name="Fukuda T."/>
            <person name="Manabe T."/>
            <person name="Gomi K."/>
            <person name="Tabuchi M."/>
            <person name="Akimitsu K."/>
            <person name="Kataoka I."/>
        </authorList>
    </citation>
    <scope>NUCLEOTIDE SEQUENCE [LARGE SCALE GENOMIC DNA]</scope>
    <source>
        <strain evidence="5">cv. Fuchu</strain>
    </source>
</reference>
<sequence length="215" mass="24924">MPVWYNILLQTILLLPPHLFQKILIDLAVLIDWVTRIRRIVTVLVRDIQLGTIAPISKFALQMRKEVLVCRSRSSSRTKRRGPARLWFKKLSPRTIDSFGDLSNLFVPNFMSGKVRQKNASHRFIVHQKDEESLKDYVRRFNQVVLKVEDPSDEVVIMAMMESLCSSPLFDFLSKNVLETLSSLQSKADNAVEKLAEAKRRRQGKDDHKRKEPNP</sequence>
<dbReference type="Pfam" id="PF03732">
    <property type="entry name" value="Retrotrans_gag"/>
    <property type="match status" value="1"/>
</dbReference>
<dbReference type="InterPro" id="IPR005162">
    <property type="entry name" value="Retrotrans_gag_dom"/>
</dbReference>
<feature type="region of interest" description="Disordered" evidence="1">
    <location>
        <begin position="193"/>
        <end position="215"/>
    </location>
</feature>
<gene>
    <name evidence="4" type="ORF">Acr_00g0049260</name>
</gene>
<keyword evidence="2" id="KW-0732">Signal</keyword>
<comment type="caution">
    <text evidence="4">The sequence shown here is derived from an EMBL/GenBank/DDBJ whole genome shotgun (WGS) entry which is preliminary data.</text>
</comment>
<evidence type="ECO:0000313" key="4">
    <source>
        <dbReference type="EMBL" id="GFS37019.1"/>
    </source>
</evidence>
<name>A0A7J0DKH0_9ERIC</name>
<dbReference type="AlphaFoldDB" id="A0A7J0DKH0"/>
<organism evidence="4 5">
    <name type="scientific">Actinidia rufa</name>
    <dbReference type="NCBI Taxonomy" id="165716"/>
    <lineage>
        <taxon>Eukaryota</taxon>
        <taxon>Viridiplantae</taxon>
        <taxon>Streptophyta</taxon>
        <taxon>Embryophyta</taxon>
        <taxon>Tracheophyta</taxon>
        <taxon>Spermatophyta</taxon>
        <taxon>Magnoliopsida</taxon>
        <taxon>eudicotyledons</taxon>
        <taxon>Gunneridae</taxon>
        <taxon>Pentapetalae</taxon>
        <taxon>asterids</taxon>
        <taxon>Ericales</taxon>
        <taxon>Actinidiaceae</taxon>
        <taxon>Actinidia</taxon>
    </lineage>
</organism>
<feature type="signal peptide" evidence="2">
    <location>
        <begin position="1"/>
        <end position="22"/>
    </location>
</feature>
<feature type="domain" description="Retrotransposon gag" evidence="3">
    <location>
        <begin position="81"/>
        <end position="162"/>
    </location>
</feature>
<accession>A0A7J0DKH0</accession>
<dbReference type="PANTHER" id="PTHR33223">
    <property type="entry name" value="CCHC-TYPE DOMAIN-CONTAINING PROTEIN"/>
    <property type="match status" value="1"/>
</dbReference>